<evidence type="ECO:0000313" key="2">
    <source>
        <dbReference type="EMBL" id="MDQ0931830.1"/>
    </source>
</evidence>
<proteinExistence type="predicted"/>
<evidence type="ECO:0000256" key="1">
    <source>
        <dbReference type="SAM" id="MobiDB-lite"/>
    </source>
</evidence>
<accession>A0ABU0RLL1</accession>
<feature type="region of interest" description="Disordered" evidence="1">
    <location>
        <begin position="83"/>
        <end position="102"/>
    </location>
</feature>
<dbReference type="EMBL" id="JAUSZS010000002">
    <property type="protein sequence ID" value="MDQ0931830.1"/>
    <property type="molecule type" value="Genomic_DNA"/>
</dbReference>
<evidence type="ECO:0000313" key="3">
    <source>
        <dbReference type="Proteomes" id="UP001223072"/>
    </source>
</evidence>
<organism evidence="2 3">
    <name type="scientific">Streptomyces turgidiscabies</name>
    <dbReference type="NCBI Taxonomy" id="85558"/>
    <lineage>
        <taxon>Bacteria</taxon>
        <taxon>Bacillati</taxon>
        <taxon>Actinomycetota</taxon>
        <taxon>Actinomycetes</taxon>
        <taxon>Kitasatosporales</taxon>
        <taxon>Streptomycetaceae</taxon>
        <taxon>Streptomyces</taxon>
    </lineage>
</organism>
<protein>
    <submittedName>
        <fullName evidence="2">Uncharacterized protein</fullName>
    </submittedName>
</protein>
<reference evidence="2 3" key="1">
    <citation type="submission" date="2023-07" db="EMBL/GenBank/DDBJ databases">
        <title>Comparative genomics of wheat-associated soil bacteria to identify genetic determinants of phenazine resistance.</title>
        <authorList>
            <person name="Mouncey N."/>
        </authorList>
    </citation>
    <scope>NUCLEOTIDE SEQUENCE [LARGE SCALE GENOMIC DNA]</scope>
    <source>
        <strain evidence="2 3">W2I16</strain>
    </source>
</reference>
<comment type="caution">
    <text evidence="2">The sequence shown here is derived from an EMBL/GenBank/DDBJ whole genome shotgun (WGS) entry which is preliminary data.</text>
</comment>
<name>A0ABU0RLL1_9ACTN</name>
<keyword evidence="3" id="KW-1185">Reference proteome</keyword>
<gene>
    <name evidence="2" type="ORF">QFZ49_001737</name>
</gene>
<sequence length="127" mass="12847">MSPAGVYTAGTDLASTTTGAGTALPLETTVTVGLTISVTDWLPPAAPPGTNSETVPVTVTESPTATVGLELVKTKTPSLVAGSASGAVSSIQKPRDEPKARTPVTIPATSVTFWPASGDRRVVPWMS</sequence>
<dbReference type="Proteomes" id="UP001223072">
    <property type="component" value="Unassembled WGS sequence"/>
</dbReference>